<proteinExistence type="predicted"/>
<dbReference type="OrthoDB" id="5417811at2759"/>
<keyword evidence="2" id="KW-0812">Transmembrane</keyword>
<evidence type="ECO:0000256" key="2">
    <source>
        <dbReference type="SAM" id="Phobius"/>
    </source>
</evidence>
<keyword evidence="4" id="KW-1185">Reference proteome</keyword>
<comment type="caution">
    <text evidence="3">The sequence shown here is derived from an EMBL/GenBank/DDBJ whole genome shotgun (WGS) entry which is preliminary data.</text>
</comment>
<gene>
    <name evidence="3" type="ORF">AJ80_05012</name>
</gene>
<name>A0A2B7XYR8_POLH7</name>
<evidence type="ECO:0000313" key="4">
    <source>
        <dbReference type="Proteomes" id="UP000224634"/>
    </source>
</evidence>
<dbReference type="Proteomes" id="UP000224634">
    <property type="component" value="Unassembled WGS sequence"/>
</dbReference>
<feature type="compositionally biased region" description="Basic and acidic residues" evidence="1">
    <location>
        <begin position="55"/>
        <end position="72"/>
    </location>
</feature>
<feature type="transmembrane region" description="Helical" evidence="2">
    <location>
        <begin position="193"/>
        <end position="213"/>
    </location>
</feature>
<dbReference type="EMBL" id="PDNA01000069">
    <property type="protein sequence ID" value="PGH16944.1"/>
    <property type="molecule type" value="Genomic_DNA"/>
</dbReference>
<evidence type="ECO:0000313" key="3">
    <source>
        <dbReference type="EMBL" id="PGH16944.1"/>
    </source>
</evidence>
<evidence type="ECO:0000256" key="1">
    <source>
        <dbReference type="SAM" id="MobiDB-lite"/>
    </source>
</evidence>
<keyword evidence="2" id="KW-0472">Membrane</keyword>
<feature type="compositionally biased region" description="Polar residues" evidence="1">
    <location>
        <begin position="28"/>
        <end position="42"/>
    </location>
</feature>
<organism evidence="3 4">
    <name type="scientific">Polytolypa hystricis (strain UAMH7299)</name>
    <dbReference type="NCBI Taxonomy" id="1447883"/>
    <lineage>
        <taxon>Eukaryota</taxon>
        <taxon>Fungi</taxon>
        <taxon>Dikarya</taxon>
        <taxon>Ascomycota</taxon>
        <taxon>Pezizomycotina</taxon>
        <taxon>Eurotiomycetes</taxon>
        <taxon>Eurotiomycetidae</taxon>
        <taxon>Onygenales</taxon>
        <taxon>Onygenales incertae sedis</taxon>
        <taxon>Polytolypa</taxon>
    </lineage>
</organism>
<keyword evidence="2" id="KW-1133">Transmembrane helix</keyword>
<feature type="transmembrane region" description="Helical" evidence="2">
    <location>
        <begin position="162"/>
        <end position="181"/>
    </location>
</feature>
<protein>
    <submittedName>
        <fullName evidence="3">Uncharacterized protein</fullName>
    </submittedName>
</protein>
<feature type="region of interest" description="Disordered" evidence="1">
    <location>
        <begin position="28"/>
        <end position="123"/>
    </location>
</feature>
<accession>A0A2B7XYR8</accession>
<feature type="region of interest" description="Disordered" evidence="1">
    <location>
        <begin position="302"/>
        <end position="328"/>
    </location>
</feature>
<sequence length="369" mass="41023">MLRQEASPSKNTLFGRLRGQVAALFASSSAISTGNGDNSSKGPSPRIGLRLFSSGRDENVRRQREIPSDRRSRTSTGSFIDPEAPPTDPIQPFSPNHIPSREMEQGHAHRAQTNSPTSASQPLTSNRLRGAWVRLPRKEREPTVKRYCCRPGLKTRAARRKLIDCLVAGLLLAIVLALYLALAVSSSVAGREFHVILILVLMLLTIYFCHSLIRFLMLVSRPIPDYQTSQGLAPRIGSIGYAHPQHPIPVVFARDEEMLAEVNENGAISQSQPPMAAPPPAYGLWRSSVKINPNLVHWQRNNHQRRDAPGDINDTDERPATVNRPPSYVTEDGVRYVIDIQPRPQAVTQPEIRAPEIALIHPSERDRPK</sequence>
<feature type="region of interest" description="Disordered" evidence="1">
    <location>
        <begin position="346"/>
        <end position="369"/>
    </location>
</feature>
<dbReference type="AlphaFoldDB" id="A0A2B7XYR8"/>
<feature type="compositionally biased region" description="Polar residues" evidence="1">
    <location>
        <begin position="111"/>
        <end position="123"/>
    </location>
</feature>
<feature type="compositionally biased region" description="Basic and acidic residues" evidence="1">
    <location>
        <begin position="304"/>
        <end position="319"/>
    </location>
</feature>
<reference evidence="3 4" key="1">
    <citation type="submission" date="2017-10" db="EMBL/GenBank/DDBJ databases">
        <title>Comparative genomics in systemic dimorphic fungi from Ajellomycetaceae.</title>
        <authorList>
            <person name="Munoz J.F."/>
            <person name="Mcewen J.G."/>
            <person name="Clay O.K."/>
            <person name="Cuomo C.A."/>
        </authorList>
    </citation>
    <scope>NUCLEOTIDE SEQUENCE [LARGE SCALE GENOMIC DNA]</scope>
    <source>
        <strain evidence="3 4">UAMH7299</strain>
    </source>
</reference>